<dbReference type="InterPro" id="IPR011990">
    <property type="entry name" value="TPR-like_helical_dom_sf"/>
</dbReference>
<dbReference type="Gene3D" id="1.25.40.10">
    <property type="entry name" value="Tetratricopeptide repeat domain"/>
    <property type="match status" value="1"/>
</dbReference>
<keyword evidence="1" id="KW-0732">Signal</keyword>
<dbReference type="EMBL" id="CP000927">
    <property type="protein sequence ID" value="ABZ73446.1"/>
    <property type="molecule type" value="Genomic_DNA"/>
</dbReference>
<feature type="chain" id="PRO_5002755277" evidence="1">
    <location>
        <begin position="20"/>
        <end position="520"/>
    </location>
</feature>
<dbReference type="KEGG" id="cak:Caul_4326"/>
<reference evidence="2" key="1">
    <citation type="submission" date="2008-01" db="EMBL/GenBank/DDBJ databases">
        <title>Complete sequence of chromosome of Caulobacter sp. K31.</title>
        <authorList>
            <consortium name="US DOE Joint Genome Institute"/>
            <person name="Copeland A."/>
            <person name="Lucas S."/>
            <person name="Lapidus A."/>
            <person name="Barry K."/>
            <person name="Glavina del Rio T."/>
            <person name="Dalin E."/>
            <person name="Tice H."/>
            <person name="Pitluck S."/>
            <person name="Bruce D."/>
            <person name="Goodwin L."/>
            <person name="Thompson L.S."/>
            <person name="Brettin T."/>
            <person name="Detter J.C."/>
            <person name="Han C."/>
            <person name="Schmutz J."/>
            <person name="Larimer F."/>
            <person name="Land M."/>
            <person name="Hauser L."/>
            <person name="Kyrpides N."/>
            <person name="Kim E."/>
            <person name="Stephens C."/>
            <person name="Richardson P."/>
        </authorList>
    </citation>
    <scope>NUCLEOTIDE SEQUENCE [LARGE SCALE GENOMIC DNA]</scope>
    <source>
        <strain evidence="2">K31</strain>
    </source>
</reference>
<gene>
    <name evidence="2" type="ordered locus">Caul_4326</name>
</gene>
<organism evidence="2">
    <name type="scientific">Caulobacter sp. (strain K31)</name>
    <dbReference type="NCBI Taxonomy" id="366602"/>
    <lineage>
        <taxon>Bacteria</taxon>
        <taxon>Pseudomonadati</taxon>
        <taxon>Pseudomonadota</taxon>
        <taxon>Alphaproteobacteria</taxon>
        <taxon>Caulobacterales</taxon>
        <taxon>Caulobacteraceae</taxon>
        <taxon>Caulobacter</taxon>
    </lineage>
</organism>
<feature type="signal peptide" evidence="1">
    <location>
        <begin position="1"/>
        <end position="19"/>
    </location>
</feature>
<evidence type="ECO:0000313" key="2">
    <source>
        <dbReference type="EMBL" id="ABZ73446.1"/>
    </source>
</evidence>
<dbReference type="STRING" id="366602.Caul_4326"/>
<name>B0SZB7_CAUSK</name>
<dbReference type="SUPFAM" id="SSF48452">
    <property type="entry name" value="TPR-like"/>
    <property type="match status" value="1"/>
</dbReference>
<evidence type="ECO:0000256" key="1">
    <source>
        <dbReference type="SAM" id="SignalP"/>
    </source>
</evidence>
<sequence length="520" mass="55732" precursor="true">MRSLVLATALLVATLSAPAGVQARGLPLSVTSPVDQDTMSALAEAQADFAAQDYVSASKVLDRLTRSARFKDNSSAVQRAVWLMLASSASQTQDWPAARAAIDQATALPEANEDDWLARYDIARGGGDTAETLHSLAVIARRFPAALNRFSDNALFQWQHRAMGLADSENDAFELTDVLATTWTPRDPFIDRDSLRRVRIEGLLKRNRLDDALVSAREIDDPDTLIGMRADKRYDALTQAHPEVFDVKARNVARLARIDALLTAHPKRLSGQVARAKALLDLDRADEALAVADAAIARARADASAFEDTDEQLAWAINVQQTALNAVGRSDEAVEALEIAARVPEHGVANVSQTLNLSVVQLQAGRTRAALNTAKSVSAAGSSAYGRSVALWVIACATAQMGDLAASDLAIGQLRGLGADGVANLYVALTCRGDLDGAASLLIARLKDPARRYGALATLQVLPAAPHQNALDRRRDEQETLLRARPDVRAAIEAVGRVITYRPEDLWPARPSHAATGKSG</sequence>
<dbReference type="AlphaFoldDB" id="B0SZB7"/>
<accession>B0SZB7</accession>
<dbReference type="eggNOG" id="ENOG5032U52">
    <property type="taxonomic scope" value="Bacteria"/>
</dbReference>
<protein>
    <submittedName>
        <fullName evidence="2">Tetratricopeptide TPR_4</fullName>
    </submittedName>
</protein>
<proteinExistence type="predicted"/>
<dbReference type="HOGENOM" id="CLU_523468_0_0_5"/>
<dbReference type="OrthoDB" id="6023295at2"/>